<evidence type="ECO:0000256" key="1">
    <source>
        <dbReference type="SAM" id="MobiDB-lite"/>
    </source>
</evidence>
<evidence type="ECO:0000313" key="2">
    <source>
        <dbReference type="EMBL" id="AMB57658.1"/>
    </source>
</evidence>
<name>A0A0Y0N5E0_9MICO</name>
<feature type="region of interest" description="Disordered" evidence="1">
    <location>
        <begin position="237"/>
        <end position="259"/>
    </location>
</feature>
<reference evidence="2 3" key="1">
    <citation type="journal article" date="2016" name="J. Biotechnol.">
        <title>First complete genome sequence of a species in the genus Microterricola, an extremophilic cold active enzyme producing bacterial strain ERGS5:02 isolated from Sikkim Himalaya.</title>
        <authorList>
            <person name="Himanshu"/>
            <person name="Swarnkar M.K."/>
            <person name="Singh D."/>
            <person name="Kumar R."/>
        </authorList>
    </citation>
    <scope>NUCLEOTIDE SEQUENCE [LARGE SCALE GENOMIC DNA]</scope>
    <source>
        <strain evidence="2 3">ERGS5:02</strain>
    </source>
</reference>
<accession>A0A0Y0N5E0</accession>
<organism evidence="2 3">
    <name type="scientific">Microterricola viridarii</name>
    <dbReference type="NCBI Taxonomy" id="412690"/>
    <lineage>
        <taxon>Bacteria</taxon>
        <taxon>Bacillati</taxon>
        <taxon>Actinomycetota</taxon>
        <taxon>Actinomycetes</taxon>
        <taxon>Micrococcales</taxon>
        <taxon>Microbacteriaceae</taxon>
        <taxon>Microterricola</taxon>
    </lineage>
</organism>
<dbReference type="AlphaFoldDB" id="A0A0Y0N5E0"/>
<protein>
    <submittedName>
        <fullName evidence="2">Uncharacterized protein</fullName>
    </submittedName>
</protein>
<dbReference type="EMBL" id="CP014145">
    <property type="protein sequence ID" value="AMB57658.1"/>
    <property type="molecule type" value="Genomic_DNA"/>
</dbReference>
<proteinExistence type="predicted"/>
<dbReference type="KEGG" id="mvd:AWU67_00925"/>
<dbReference type="Proteomes" id="UP000058305">
    <property type="component" value="Chromosome"/>
</dbReference>
<gene>
    <name evidence="2" type="ORF">AWU67_00925</name>
</gene>
<sequence length="600" mass="62787">MLLIMVAGAMTFALSGLRKSAGDANWNAASAAAFAGVDEYRSRLAADSSYYRYGNPAAAFSSRTGSLVDLPSGTAENFAFGVGAAGTWAQVPGSTVAQYRYEVDNSEFATSGILRIRSTGRVGDSVRSVVANLKAKGFIDFLYFTDYEVQDPGLSLDSSGNPNCKNLKYAWVPDSAAAPKRVGCTEITFSNNDKIAGPAHSNDTMHICKAQFTMKVTSSNPNAPHYSPTNGVYPDLKSDGTPNKNPDGSIKMTGGGNCSDQTFNPAYPPSFDDTVLMPAKNTEMQLQTRVDMPVEVPRPGCQYTGPTSITLNADGTITVRSPWTKFAHAGTETVAAGVIVPNCGTPGTAAGRLGSATGQTIPVPENNLIFVQGVPAGAVGSDPNAWGTTKPTGGGYSCTRSDGAGADNGNGIGYPLVTGTGSNTRVETTMYGCKDGDVFLQGTLKGRLTVAAANAVYIVADIKYAGGVTTNTDMLGIVGGKPVWVWNPAYNDGSNLKLMKSGSDRTIHAAILSVENTFQVQNYNVGSSLGNLIVYGAIAQKFRGIVSQGGGYVKKYTYDERFKTTAPPKFLAPVATTYGVTTTADVAPAFRTDGTVIPLP</sequence>
<keyword evidence="3" id="KW-1185">Reference proteome</keyword>
<evidence type="ECO:0000313" key="3">
    <source>
        <dbReference type="Proteomes" id="UP000058305"/>
    </source>
</evidence>
<reference evidence="3" key="2">
    <citation type="submission" date="2016-01" db="EMBL/GenBank/DDBJ databases">
        <title>First complete genome sequence of a species in the genus Microterricola, an extremophilic cold active enzyme producing strain ERGS5:02 isolated from Sikkim Himalaya.</title>
        <authorList>
            <person name="Kumar R."/>
            <person name="Singh D."/>
            <person name="Swarnkar M.K."/>
        </authorList>
    </citation>
    <scope>NUCLEOTIDE SEQUENCE [LARGE SCALE GENOMIC DNA]</scope>
    <source>
        <strain evidence="3">ERGS5:02</strain>
    </source>
</reference>